<reference evidence="1" key="1">
    <citation type="submission" date="2024-02" db="EMBL/GenBank/DDBJ databases">
        <authorList>
            <consortium name="ELIXIR-Norway"/>
            <consortium name="Elixir Norway"/>
        </authorList>
    </citation>
    <scope>NUCLEOTIDE SEQUENCE</scope>
</reference>
<protein>
    <submittedName>
        <fullName evidence="1">Uncharacterized protein</fullName>
    </submittedName>
</protein>
<evidence type="ECO:0000313" key="2">
    <source>
        <dbReference type="Proteomes" id="UP001497512"/>
    </source>
</evidence>
<evidence type="ECO:0000313" key="1">
    <source>
        <dbReference type="EMBL" id="CAK9216239.1"/>
    </source>
</evidence>
<keyword evidence="2" id="KW-1185">Reference proteome</keyword>
<gene>
    <name evidence="1" type="ORF">CSSPTR1EN2_LOCUS13371</name>
</gene>
<sequence length="51" mass="5552">MDLFVTQISPLLYTLSGSSVEHPCNNFCPTGYDRQTCIRAPSAPFFQSPGG</sequence>
<dbReference type="EMBL" id="OZ019894">
    <property type="protein sequence ID" value="CAK9216239.1"/>
    <property type="molecule type" value="Genomic_DNA"/>
</dbReference>
<name>A0ABP0UAK2_9BRYO</name>
<accession>A0ABP0UAK2</accession>
<dbReference type="Proteomes" id="UP001497512">
    <property type="component" value="Chromosome 2"/>
</dbReference>
<proteinExistence type="predicted"/>
<organism evidence="1 2">
    <name type="scientific">Sphagnum troendelagicum</name>
    <dbReference type="NCBI Taxonomy" id="128251"/>
    <lineage>
        <taxon>Eukaryota</taxon>
        <taxon>Viridiplantae</taxon>
        <taxon>Streptophyta</taxon>
        <taxon>Embryophyta</taxon>
        <taxon>Bryophyta</taxon>
        <taxon>Sphagnophytina</taxon>
        <taxon>Sphagnopsida</taxon>
        <taxon>Sphagnales</taxon>
        <taxon>Sphagnaceae</taxon>
        <taxon>Sphagnum</taxon>
    </lineage>
</organism>